<evidence type="ECO:0000256" key="1">
    <source>
        <dbReference type="ARBA" id="ARBA00004123"/>
    </source>
</evidence>
<feature type="region of interest" description="Disordered" evidence="8">
    <location>
        <begin position="26"/>
        <end position="63"/>
    </location>
</feature>
<dbReference type="InterPro" id="IPR036236">
    <property type="entry name" value="Znf_C2H2_sf"/>
</dbReference>
<dbReference type="PANTHER" id="PTHR10032">
    <property type="entry name" value="ZINC FINGER PROTEIN WITH KRAB AND SCAN DOMAINS"/>
    <property type="match status" value="1"/>
</dbReference>
<name>A0ABM1F5W4_PRICU</name>
<dbReference type="SMART" id="SM00355">
    <property type="entry name" value="ZnF_C2H2"/>
    <property type="match status" value="2"/>
</dbReference>
<evidence type="ECO:0000313" key="10">
    <source>
        <dbReference type="Proteomes" id="UP000695022"/>
    </source>
</evidence>
<feature type="region of interest" description="Disordered" evidence="8">
    <location>
        <begin position="144"/>
        <end position="181"/>
    </location>
</feature>
<dbReference type="RefSeq" id="XP_014679835.1">
    <property type="nucleotide sequence ID" value="XM_014824349.1"/>
</dbReference>
<dbReference type="PANTHER" id="PTHR10032:SF271">
    <property type="entry name" value="RH12261P-RELATED"/>
    <property type="match status" value="1"/>
</dbReference>
<gene>
    <name evidence="11" type="primary">LOC106819759</name>
</gene>
<evidence type="ECO:0000313" key="11">
    <source>
        <dbReference type="RefSeq" id="XP_014679835.1"/>
    </source>
</evidence>
<feature type="region of interest" description="Disordered" evidence="8">
    <location>
        <begin position="90"/>
        <end position="120"/>
    </location>
</feature>
<organism evidence="10 11">
    <name type="scientific">Priapulus caudatus</name>
    <name type="common">Priapulid worm</name>
    <dbReference type="NCBI Taxonomy" id="37621"/>
    <lineage>
        <taxon>Eukaryota</taxon>
        <taxon>Metazoa</taxon>
        <taxon>Ecdysozoa</taxon>
        <taxon>Scalidophora</taxon>
        <taxon>Priapulida</taxon>
        <taxon>Priapulimorpha</taxon>
        <taxon>Priapulimorphida</taxon>
        <taxon>Priapulidae</taxon>
        <taxon>Priapulus</taxon>
    </lineage>
</organism>
<evidence type="ECO:0000256" key="2">
    <source>
        <dbReference type="ARBA" id="ARBA00022723"/>
    </source>
</evidence>
<dbReference type="PROSITE" id="PS00028">
    <property type="entry name" value="ZINC_FINGER_C2H2_1"/>
    <property type="match status" value="1"/>
</dbReference>
<protein>
    <submittedName>
        <fullName evidence="11">Protein ovo-like</fullName>
    </submittedName>
</protein>
<keyword evidence="5" id="KW-0862">Zinc</keyword>
<evidence type="ECO:0000259" key="9">
    <source>
        <dbReference type="PROSITE" id="PS50157"/>
    </source>
</evidence>
<evidence type="ECO:0000256" key="7">
    <source>
        <dbReference type="PROSITE-ProRule" id="PRU00042"/>
    </source>
</evidence>
<dbReference type="GeneID" id="106819759"/>
<keyword evidence="4 7" id="KW-0863">Zinc-finger</keyword>
<keyword evidence="2" id="KW-0479">Metal-binding</keyword>
<sequence>MSRGSPPCITCLFADDATTCPCDDDNRVGYRPPSPPEQALDLTSRSSRAAAADPVRTPLTSYVDHPVSPQAGFTARQVAEPVAMVTGAPGGNAHAHARRSPTELPSSFEKTTDVTSPGFSSMMSLGEYPTSAGRPMITSPAQPAMTTTGQQGLMTSSQTRSVIRTSPSRPAMTSPDRPGRTPPLSPLAGTHVNMPFLQAQLGLPPDIPVEVINGGHGIKNPLLREAAGKGGGGGDHHVATEPLPPAPIQADDNKFLCKICSKVVLLQRLLNTDTNEVPSSFNTIPVYLRDTLRPRDTGVRPYQCGHCEKRFTQRCSLESHARKVHGVQQCYAYKERRSKIYVCEDCGHTSMDPELHYVHLKQRHPHSPSLLKYYDKRQFKFQQGFTAAQMCPADGEER</sequence>
<comment type="subcellular location">
    <subcellularLocation>
        <location evidence="1">Nucleus</location>
    </subcellularLocation>
</comment>
<keyword evidence="3" id="KW-0677">Repeat</keyword>
<feature type="domain" description="C2H2-type" evidence="9">
    <location>
        <begin position="302"/>
        <end position="325"/>
    </location>
</feature>
<dbReference type="Gene3D" id="3.30.160.60">
    <property type="entry name" value="Classic Zinc Finger"/>
    <property type="match status" value="1"/>
</dbReference>
<evidence type="ECO:0000256" key="3">
    <source>
        <dbReference type="ARBA" id="ARBA00022737"/>
    </source>
</evidence>
<accession>A0ABM1F5W4</accession>
<keyword evidence="10" id="KW-1185">Reference proteome</keyword>
<evidence type="ECO:0000256" key="6">
    <source>
        <dbReference type="ARBA" id="ARBA00023242"/>
    </source>
</evidence>
<keyword evidence="6" id="KW-0539">Nucleus</keyword>
<proteinExistence type="predicted"/>
<dbReference type="InterPro" id="IPR027756">
    <property type="entry name" value="Ovo-like"/>
</dbReference>
<evidence type="ECO:0000256" key="5">
    <source>
        <dbReference type="ARBA" id="ARBA00022833"/>
    </source>
</evidence>
<dbReference type="SUPFAM" id="SSF57667">
    <property type="entry name" value="beta-beta-alpha zinc fingers"/>
    <property type="match status" value="1"/>
</dbReference>
<reference evidence="11" key="1">
    <citation type="submission" date="2025-08" db="UniProtKB">
        <authorList>
            <consortium name="RefSeq"/>
        </authorList>
    </citation>
    <scope>IDENTIFICATION</scope>
</reference>
<feature type="compositionally biased region" description="Polar residues" evidence="8">
    <location>
        <begin position="103"/>
        <end position="120"/>
    </location>
</feature>
<evidence type="ECO:0000256" key="4">
    <source>
        <dbReference type="ARBA" id="ARBA00022771"/>
    </source>
</evidence>
<dbReference type="Proteomes" id="UP000695022">
    <property type="component" value="Unplaced"/>
</dbReference>
<dbReference type="InterPro" id="IPR013087">
    <property type="entry name" value="Znf_C2H2_type"/>
</dbReference>
<dbReference type="PROSITE" id="PS50157">
    <property type="entry name" value="ZINC_FINGER_C2H2_2"/>
    <property type="match status" value="1"/>
</dbReference>
<feature type="compositionally biased region" description="Polar residues" evidence="8">
    <location>
        <begin position="144"/>
        <end position="168"/>
    </location>
</feature>
<evidence type="ECO:0000256" key="8">
    <source>
        <dbReference type="SAM" id="MobiDB-lite"/>
    </source>
</evidence>